<organism evidence="9 10">
    <name type="scientific">Pseudidiomarina insulisalsae</name>
    <dbReference type="NCBI Taxonomy" id="575789"/>
    <lineage>
        <taxon>Bacteria</taxon>
        <taxon>Pseudomonadati</taxon>
        <taxon>Pseudomonadota</taxon>
        <taxon>Gammaproteobacteria</taxon>
        <taxon>Alteromonadales</taxon>
        <taxon>Idiomarinaceae</taxon>
        <taxon>Pseudidiomarina</taxon>
    </lineage>
</organism>
<dbReference type="Proteomes" id="UP000288259">
    <property type="component" value="Unassembled WGS sequence"/>
</dbReference>
<keyword evidence="6 8" id="KW-1133">Transmembrane helix</keyword>
<reference evidence="10" key="1">
    <citation type="journal article" date="2018" name="Front. Microbiol.">
        <title>Genome-Based Analysis Reveals the Taxonomy and Diversity of the Family Idiomarinaceae.</title>
        <authorList>
            <person name="Liu Y."/>
            <person name="Lai Q."/>
            <person name="Shao Z."/>
        </authorList>
    </citation>
    <scope>NUCLEOTIDE SEQUENCE [LARGE SCALE GENOMIC DNA]</scope>
    <source>
        <strain evidence="10">CVS-6</strain>
    </source>
</reference>
<dbReference type="Pfam" id="PF01925">
    <property type="entry name" value="TauE"/>
    <property type="match status" value="1"/>
</dbReference>
<feature type="transmembrane region" description="Helical" evidence="8">
    <location>
        <begin position="145"/>
        <end position="169"/>
    </location>
</feature>
<name>A0A432YA64_9GAMM</name>
<gene>
    <name evidence="9" type="ORF">CWI71_11300</name>
</gene>
<sequence length="257" mass="27475">MIALSIPFFRDEPSSNKAIMDYYLIALIMFAGAFLQGITGFGSGLVAVPLLSLLIPLTLLTPMLSVINVILALYLAWLLRHYLSLQRWFPLFIGGVGGTLAGNYALVHLPLASLQMGMAVFVITAGLLFWFGVQVQARAGSIQQGGVGLLSGFANGALTLGGPPVVLFLTANRLDRSQFRATLAAFFLVLGCTNVTSFSLQGRYAEIDLLTLLALIIGALTGAYGGHRVSSKLPEQWFRRLTLLLVIGAGVMVLLSS</sequence>
<accession>A0A432YA64</accession>
<dbReference type="GO" id="GO:0005886">
    <property type="term" value="C:plasma membrane"/>
    <property type="evidence" value="ECO:0007669"/>
    <property type="project" value="UniProtKB-SubCell"/>
</dbReference>
<evidence type="ECO:0000256" key="6">
    <source>
        <dbReference type="ARBA" id="ARBA00022989"/>
    </source>
</evidence>
<feature type="transmembrane region" description="Helical" evidence="8">
    <location>
        <begin position="53"/>
        <end position="76"/>
    </location>
</feature>
<evidence type="ECO:0000313" key="9">
    <source>
        <dbReference type="EMBL" id="RUO57870.1"/>
    </source>
</evidence>
<comment type="subcellular location">
    <subcellularLocation>
        <location evidence="1 8">Cell membrane</location>
        <topology evidence="1 8">Multi-pass membrane protein</topology>
    </subcellularLocation>
</comment>
<dbReference type="PANTHER" id="PTHR30269">
    <property type="entry name" value="TRANSMEMBRANE PROTEIN YFCA"/>
    <property type="match status" value="1"/>
</dbReference>
<dbReference type="EMBL" id="PIPY01000013">
    <property type="protein sequence ID" value="RUO57870.1"/>
    <property type="molecule type" value="Genomic_DNA"/>
</dbReference>
<dbReference type="AlphaFoldDB" id="A0A432YA64"/>
<evidence type="ECO:0000256" key="1">
    <source>
        <dbReference type="ARBA" id="ARBA00004651"/>
    </source>
</evidence>
<dbReference type="InterPro" id="IPR052017">
    <property type="entry name" value="TSUP"/>
</dbReference>
<evidence type="ECO:0000256" key="2">
    <source>
        <dbReference type="ARBA" id="ARBA00009142"/>
    </source>
</evidence>
<feature type="transmembrane region" description="Helical" evidence="8">
    <location>
        <begin position="237"/>
        <end position="255"/>
    </location>
</feature>
<evidence type="ECO:0000313" key="10">
    <source>
        <dbReference type="Proteomes" id="UP000288259"/>
    </source>
</evidence>
<feature type="transmembrane region" description="Helical" evidence="8">
    <location>
        <begin position="21"/>
        <end position="47"/>
    </location>
</feature>
<keyword evidence="5 8" id="KW-0812">Transmembrane</keyword>
<feature type="transmembrane region" description="Helical" evidence="8">
    <location>
        <begin position="181"/>
        <end position="200"/>
    </location>
</feature>
<comment type="similarity">
    <text evidence="2 8">Belongs to the 4-toluene sulfonate uptake permease (TSUP) (TC 2.A.102) family.</text>
</comment>
<evidence type="ECO:0000256" key="8">
    <source>
        <dbReference type="RuleBase" id="RU363041"/>
    </source>
</evidence>
<keyword evidence="3" id="KW-0813">Transport</keyword>
<evidence type="ECO:0000256" key="7">
    <source>
        <dbReference type="ARBA" id="ARBA00023136"/>
    </source>
</evidence>
<dbReference type="InterPro" id="IPR002781">
    <property type="entry name" value="TM_pro_TauE-like"/>
</dbReference>
<dbReference type="PANTHER" id="PTHR30269:SF37">
    <property type="entry name" value="MEMBRANE TRANSPORTER PROTEIN"/>
    <property type="match status" value="1"/>
</dbReference>
<proteinExistence type="inferred from homology"/>
<evidence type="ECO:0000256" key="3">
    <source>
        <dbReference type="ARBA" id="ARBA00022448"/>
    </source>
</evidence>
<feature type="transmembrane region" description="Helical" evidence="8">
    <location>
        <begin position="88"/>
        <end position="106"/>
    </location>
</feature>
<feature type="transmembrane region" description="Helical" evidence="8">
    <location>
        <begin position="112"/>
        <end position="133"/>
    </location>
</feature>
<protein>
    <recommendedName>
        <fullName evidence="8">Probable membrane transporter protein</fullName>
    </recommendedName>
</protein>
<feature type="transmembrane region" description="Helical" evidence="8">
    <location>
        <begin position="207"/>
        <end position="225"/>
    </location>
</feature>
<keyword evidence="4 8" id="KW-1003">Cell membrane</keyword>
<evidence type="ECO:0000256" key="4">
    <source>
        <dbReference type="ARBA" id="ARBA00022475"/>
    </source>
</evidence>
<evidence type="ECO:0000256" key="5">
    <source>
        <dbReference type="ARBA" id="ARBA00022692"/>
    </source>
</evidence>
<comment type="caution">
    <text evidence="9">The sequence shown here is derived from an EMBL/GenBank/DDBJ whole genome shotgun (WGS) entry which is preliminary data.</text>
</comment>
<keyword evidence="10" id="KW-1185">Reference proteome</keyword>
<keyword evidence="7 8" id="KW-0472">Membrane</keyword>